<sequence>MRHQTQQQNHQRIGTQRDAHIHTGINRCRVFSFIKIHQLDNSQIVKSPYDGKYHRNNG</sequence>
<dbReference type="AlphaFoldDB" id="A0A176S7R3"/>
<organism evidence="1 2">
    <name type="scientific">Candidatus Thiomargarita nelsonii</name>
    <dbReference type="NCBI Taxonomy" id="1003181"/>
    <lineage>
        <taxon>Bacteria</taxon>
        <taxon>Pseudomonadati</taxon>
        <taxon>Pseudomonadota</taxon>
        <taxon>Gammaproteobacteria</taxon>
        <taxon>Thiotrichales</taxon>
        <taxon>Thiotrichaceae</taxon>
        <taxon>Thiomargarita</taxon>
    </lineage>
</organism>
<comment type="caution">
    <text evidence="1">The sequence shown here is derived from an EMBL/GenBank/DDBJ whole genome shotgun (WGS) entry which is preliminary data.</text>
</comment>
<evidence type="ECO:0000313" key="1">
    <source>
        <dbReference type="EMBL" id="OAD24017.1"/>
    </source>
</evidence>
<dbReference type="Proteomes" id="UP000076962">
    <property type="component" value="Unassembled WGS sequence"/>
</dbReference>
<dbReference type="EMBL" id="LUTY01000049">
    <property type="protein sequence ID" value="OAD24017.1"/>
    <property type="molecule type" value="Genomic_DNA"/>
</dbReference>
<name>A0A176S7R3_9GAMM</name>
<proteinExistence type="predicted"/>
<gene>
    <name evidence="1" type="ORF">THIOM_000136</name>
</gene>
<accession>A0A176S7R3</accession>
<evidence type="ECO:0000313" key="2">
    <source>
        <dbReference type="Proteomes" id="UP000076962"/>
    </source>
</evidence>
<reference evidence="1 2" key="1">
    <citation type="submission" date="2016-05" db="EMBL/GenBank/DDBJ databases">
        <title>Single-cell genome of chain-forming Candidatus Thiomargarita nelsonii and comparison to other large sulfur-oxidizing bacteria.</title>
        <authorList>
            <person name="Winkel M."/>
            <person name="Salman V."/>
            <person name="Woyke T."/>
            <person name="Schulz-Vogt H."/>
            <person name="Richter M."/>
            <person name="Flood B."/>
            <person name="Bailey J."/>
            <person name="Amann R."/>
            <person name="Mussmann M."/>
        </authorList>
    </citation>
    <scope>NUCLEOTIDE SEQUENCE [LARGE SCALE GENOMIC DNA]</scope>
    <source>
        <strain evidence="1 2">THI036</strain>
    </source>
</reference>
<keyword evidence="2" id="KW-1185">Reference proteome</keyword>
<protein>
    <submittedName>
        <fullName evidence="1">Uncharacterized protein</fullName>
    </submittedName>
</protein>